<dbReference type="Gene3D" id="2.70.50.70">
    <property type="match status" value="1"/>
</dbReference>
<dbReference type="GO" id="GO:0046872">
    <property type="term" value="F:metal ion binding"/>
    <property type="evidence" value="ECO:0007669"/>
    <property type="project" value="UniProtKB-KW"/>
</dbReference>
<evidence type="ECO:0000256" key="15">
    <source>
        <dbReference type="ARBA" id="ARBA00047174"/>
    </source>
</evidence>
<evidence type="ECO:0000256" key="1">
    <source>
        <dbReference type="ARBA" id="ARBA00001973"/>
    </source>
</evidence>
<evidence type="ECO:0000256" key="10">
    <source>
        <dbReference type="ARBA" id="ARBA00023157"/>
    </source>
</evidence>
<evidence type="ECO:0000256" key="16">
    <source>
        <dbReference type="SAM" id="SignalP"/>
    </source>
</evidence>
<keyword evidence="6" id="KW-0136">Cellulose degradation</keyword>
<keyword evidence="8" id="KW-0186">Copper</keyword>
<dbReference type="GO" id="GO:0005576">
    <property type="term" value="C:extracellular region"/>
    <property type="evidence" value="ECO:0007669"/>
    <property type="project" value="UniProtKB-SubCell"/>
</dbReference>
<evidence type="ECO:0000256" key="2">
    <source>
        <dbReference type="ARBA" id="ARBA00004613"/>
    </source>
</evidence>
<gene>
    <name evidence="18" type="ORF">CC86DRAFT_463311</name>
</gene>
<keyword evidence="7" id="KW-0560">Oxidoreductase</keyword>
<keyword evidence="10" id="KW-1015">Disulfide bond</keyword>
<feature type="domain" description="Auxiliary Activity family 9 catalytic" evidence="17">
    <location>
        <begin position="22"/>
        <end position="227"/>
    </location>
</feature>
<evidence type="ECO:0000256" key="4">
    <source>
        <dbReference type="ARBA" id="ARBA00022723"/>
    </source>
</evidence>
<dbReference type="OrthoDB" id="6038816at2759"/>
<proteinExistence type="inferred from homology"/>
<keyword evidence="3" id="KW-0964">Secreted</keyword>
<comment type="cofactor">
    <cofactor evidence="1">
        <name>Cu(2+)</name>
        <dbReference type="ChEBI" id="CHEBI:29036"/>
    </cofactor>
</comment>
<evidence type="ECO:0000256" key="12">
    <source>
        <dbReference type="ARBA" id="ARBA00023326"/>
    </source>
</evidence>
<dbReference type="GO" id="GO:0030245">
    <property type="term" value="P:cellulose catabolic process"/>
    <property type="evidence" value="ECO:0007669"/>
    <property type="project" value="UniProtKB-KW"/>
</dbReference>
<organism evidence="18 19">
    <name type="scientific">Ophiobolus disseminans</name>
    <dbReference type="NCBI Taxonomy" id="1469910"/>
    <lineage>
        <taxon>Eukaryota</taxon>
        <taxon>Fungi</taxon>
        <taxon>Dikarya</taxon>
        <taxon>Ascomycota</taxon>
        <taxon>Pezizomycotina</taxon>
        <taxon>Dothideomycetes</taxon>
        <taxon>Pleosporomycetidae</taxon>
        <taxon>Pleosporales</taxon>
        <taxon>Pleosporineae</taxon>
        <taxon>Phaeosphaeriaceae</taxon>
        <taxon>Ophiobolus</taxon>
    </lineage>
</organism>
<evidence type="ECO:0000256" key="11">
    <source>
        <dbReference type="ARBA" id="ARBA00023277"/>
    </source>
</evidence>
<evidence type="ECO:0000259" key="17">
    <source>
        <dbReference type="Pfam" id="PF03443"/>
    </source>
</evidence>
<keyword evidence="12" id="KW-0624">Polysaccharide degradation</keyword>
<evidence type="ECO:0000256" key="9">
    <source>
        <dbReference type="ARBA" id="ARBA00023033"/>
    </source>
</evidence>
<dbReference type="PANTHER" id="PTHR33353:SF10">
    <property type="entry name" value="ENDO-BETA-1,4-GLUCANASE D"/>
    <property type="match status" value="1"/>
</dbReference>
<evidence type="ECO:0000313" key="18">
    <source>
        <dbReference type="EMBL" id="KAF2831422.1"/>
    </source>
</evidence>
<keyword evidence="5 16" id="KW-0732">Signal</keyword>
<evidence type="ECO:0000313" key="19">
    <source>
        <dbReference type="Proteomes" id="UP000799424"/>
    </source>
</evidence>
<evidence type="ECO:0000256" key="13">
    <source>
        <dbReference type="ARBA" id="ARBA00044502"/>
    </source>
</evidence>
<evidence type="ECO:0000256" key="6">
    <source>
        <dbReference type="ARBA" id="ARBA00023001"/>
    </source>
</evidence>
<keyword evidence="9" id="KW-0503">Monooxygenase</keyword>
<name>A0A6A7ADU1_9PLEO</name>
<dbReference type="Pfam" id="PF03443">
    <property type="entry name" value="AA9"/>
    <property type="match status" value="1"/>
</dbReference>
<dbReference type="EMBL" id="MU006218">
    <property type="protein sequence ID" value="KAF2831422.1"/>
    <property type="molecule type" value="Genomic_DNA"/>
</dbReference>
<evidence type="ECO:0000256" key="8">
    <source>
        <dbReference type="ARBA" id="ARBA00023008"/>
    </source>
</evidence>
<evidence type="ECO:0000256" key="3">
    <source>
        <dbReference type="ARBA" id="ARBA00022525"/>
    </source>
</evidence>
<comment type="subcellular location">
    <subcellularLocation>
        <location evidence="2">Secreted</location>
    </subcellularLocation>
</comment>
<dbReference type="GO" id="GO:0004497">
    <property type="term" value="F:monooxygenase activity"/>
    <property type="evidence" value="ECO:0007669"/>
    <property type="project" value="UniProtKB-KW"/>
</dbReference>
<dbReference type="AlphaFoldDB" id="A0A6A7ADU1"/>
<keyword evidence="4" id="KW-0479">Metal-binding</keyword>
<dbReference type="PANTHER" id="PTHR33353">
    <property type="entry name" value="PUTATIVE (AFU_ORTHOLOGUE AFUA_1G12560)-RELATED"/>
    <property type="match status" value="1"/>
</dbReference>
<dbReference type="Proteomes" id="UP000799424">
    <property type="component" value="Unassembled WGS sequence"/>
</dbReference>
<feature type="chain" id="PRO_5025403485" description="lytic cellulose monooxygenase (C4-dehydrogenating)" evidence="16">
    <location>
        <begin position="22"/>
        <end position="255"/>
    </location>
</feature>
<sequence length="255" mass="28042">MKFSVQQYLFLLLQGLHQANSHYGFPYTVVNGVVSKRWEYIRATTSFAPNYDYSGPQSMCGFNATTPLFPVKTVQVAAGSTIGFAASYMADNRLEEQDFSDFDPAFKMYHDGPATAYLSKAPGELNDYKGDGEWFKIAVVPASDGLHWDYRSDIKMNIMNFTIPAATPPGKYLFRAEHLNVVNGATYKATEMFINCAHIEVTGSGAGTPGPVTHFPGAFNAKDSGIWLPNGLAKPTQPMDELKNWQGAGPKVWKG</sequence>
<keyword evidence="11" id="KW-0119">Carbohydrate metabolism</keyword>
<dbReference type="EC" id="1.14.99.56" evidence="15"/>
<comment type="catalytic activity">
    <reaction evidence="14">
        <text>[(1-&gt;4)-beta-D-glucosyl]n+m + reduced acceptor + O2 = 4-dehydro-beta-D-glucosyl-[(1-&gt;4)-beta-D-glucosyl]n-1 + [(1-&gt;4)-beta-D-glucosyl]m + acceptor + H2O.</text>
        <dbReference type="EC" id="1.14.99.56"/>
    </reaction>
</comment>
<accession>A0A6A7ADU1</accession>
<evidence type="ECO:0000256" key="7">
    <source>
        <dbReference type="ARBA" id="ARBA00023002"/>
    </source>
</evidence>
<feature type="signal peptide" evidence="16">
    <location>
        <begin position="1"/>
        <end position="21"/>
    </location>
</feature>
<dbReference type="InterPro" id="IPR005103">
    <property type="entry name" value="AA9_LPMO"/>
</dbReference>
<reference evidence="18" key="1">
    <citation type="journal article" date="2020" name="Stud. Mycol.">
        <title>101 Dothideomycetes genomes: a test case for predicting lifestyles and emergence of pathogens.</title>
        <authorList>
            <person name="Haridas S."/>
            <person name="Albert R."/>
            <person name="Binder M."/>
            <person name="Bloem J."/>
            <person name="Labutti K."/>
            <person name="Salamov A."/>
            <person name="Andreopoulos B."/>
            <person name="Baker S."/>
            <person name="Barry K."/>
            <person name="Bills G."/>
            <person name="Bluhm B."/>
            <person name="Cannon C."/>
            <person name="Castanera R."/>
            <person name="Culley D."/>
            <person name="Daum C."/>
            <person name="Ezra D."/>
            <person name="Gonzalez J."/>
            <person name="Henrissat B."/>
            <person name="Kuo A."/>
            <person name="Liang C."/>
            <person name="Lipzen A."/>
            <person name="Lutzoni F."/>
            <person name="Magnuson J."/>
            <person name="Mondo S."/>
            <person name="Nolan M."/>
            <person name="Ohm R."/>
            <person name="Pangilinan J."/>
            <person name="Park H.-J."/>
            <person name="Ramirez L."/>
            <person name="Alfaro M."/>
            <person name="Sun H."/>
            <person name="Tritt A."/>
            <person name="Yoshinaga Y."/>
            <person name="Zwiers L.-H."/>
            <person name="Turgeon B."/>
            <person name="Goodwin S."/>
            <person name="Spatafora J."/>
            <person name="Crous P."/>
            <person name="Grigoriev I."/>
        </authorList>
    </citation>
    <scope>NUCLEOTIDE SEQUENCE</scope>
    <source>
        <strain evidence="18">CBS 113818</strain>
    </source>
</reference>
<dbReference type="InterPro" id="IPR049892">
    <property type="entry name" value="AA9"/>
</dbReference>
<comment type="similarity">
    <text evidence="13">Belongs to the polysaccharide monooxygenase AA9 family.</text>
</comment>
<protein>
    <recommendedName>
        <fullName evidence="15">lytic cellulose monooxygenase (C4-dehydrogenating)</fullName>
        <ecNumber evidence="15">1.14.99.56</ecNumber>
    </recommendedName>
</protein>
<evidence type="ECO:0000256" key="5">
    <source>
        <dbReference type="ARBA" id="ARBA00022729"/>
    </source>
</evidence>
<keyword evidence="19" id="KW-1185">Reference proteome</keyword>
<evidence type="ECO:0000256" key="14">
    <source>
        <dbReference type="ARBA" id="ARBA00045077"/>
    </source>
</evidence>